<protein>
    <submittedName>
        <fullName evidence="19">SDR family NAD(P)-dependent oxidoreductase</fullName>
    </submittedName>
</protein>
<dbReference type="PROSITE" id="PS52004">
    <property type="entry name" value="KS3_2"/>
    <property type="match status" value="4"/>
</dbReference>
<dbReference type="PANTHER" id="PTHR43775">
    <property type="entry name" value="FATTY ACID SYNTHASE"/>
    <property type="match status" value="1"/>
</dbReference>
<feature type="region of interest" description="N-terminal hotdog fold" evidence="13">
    <location>
        <begin position="3784"/>
        <end position="3907"/>
    </location>
</feature>
<dbReference type="InterPro" id="IPR057326">
    <property type="entry name" value="KR_dom"/>
</dbReference>
<feature type="region of interest" description="N-terminal hotdog fold" evidence="13">
    <location>
        <begin position="578"/>
        <end position="701"/>
    </location>
</feature>
<feature type="domain" description="PKS/mFAS DH" evidence="18">
    <location>
        <begin position="4685"/>
        <end position="4969"/>
    </location>
</feature>
<dbReference type="GO" id="GO:0006633">
    <property type="term" value="P:fatty acid biosynthetic process"/>
    <property type="evidence" value="ECO:0007669"/>
    <property type="project" value="InterPro"/>
</dbReference>
<dbReference type="InterPro" id="IPR020841">
    <property type="entry name" value="PKS_Beta-ketoAc_synthase_dom"/>
</dbReference>
<dbReference type="SMART" id="SM00826">
    <property type="entry name" value="PKS_DH"/>
    <property type="match status" value="2"/>
</dbReference>
<dbReference type="PROSITE" id="PS52019">
    <property type="entry name" value="PKS_MFAS_DH"/>
    <property type="match status" value="3"/>
</dbReference>
<dbReference type="CDD" id="cd08953">
    <property type="entry name" value="KR_2_SDR_x"/>
    <property type="match status" value="1"/>
</dbReference>
<feature type="domain" description="PKS/mFAS DH" evidence="18">
    <location>
        <begin position="578"/>
        <end position="860"/>
    </location>
</feature>
<dbReference type="InterPro" id="IPR006162">
    <property type="entry name" value="Ppantetheine_attach_site"/>
</dbReference>
<dbReference type="InterPro" id="IPR020807">
    <property type="entry name" value="PKS_DH"/>
</dbReference>
<comment type="pathway">
    <text evidence="2">Antibiotic biosynthesis.</text>
</comment>
<gene>
    <name evidence="19" type="ORF">EJB06_04690</name>
</gene>
<dbReference type="InterPro" id="IPR036736">
    <property type="entry name" value="ACP-like_sf"/>
</dbReference>
<comment type="caution">
    <text evidence="19">The sequence shown here is derived from an EMBL/GenBank/DDBJ whole genome shotgun (WGS) entry which is preliminary data.</text>
</comment>
<keyword evidence="10" id="KW-0511">Multifunctional enzyme</keyword>
<feature type="region of interest" description="C-terminal hotdog fold" evidence="13">
    <location>
        <begin position="4820"/>
        <end position="4969"/>
    </location>
</feature>
<feature type="active site" description="Proton acceptor; for dehydratase activity" evidence="13">
    <location>
        <position position="4714"/>
    </location>
</feature>
<dbReference type="InterPro" id="IPR049551">
    <property type="entry name" value="PKS_DH_C"/>
</dbReference>
<keyword evidence="5" id="KW-0597">Phosphoprotein</keyword>
<feature type="domain" description="Ketosynthase family 3 (KS3)" evidence="17">
    <location>
        <begin position="1410"/>
        <end position="1845"/>
    </location>
</feature>
<feature type="compositionally biased region" description="Polar residues" evidence="15">
    <location>
        <begin position="1383"/>
        <end position="1392"/>
    </location>
</feature>
<reference evidence="19 20" key="1">
    <citation type="submission" date="2018-12" db="EMBL/GenBank/DDBJ databases">
        <authorList>
            <person name="Yang E."/>
        </authorList>
    </citation>
    <scope>NUCLEOTIDE SEQUENCE [LARGE SCALE GENOMIC DNA]</scope>
    <source>
        <strain evidence="19 20">SOD</strain>
    </source>
</reference>
<feature type="region of interest" description="C-terminal hotdog fold" evidence="13">
    <location>
        <begin position="3925"/>
        <end position="4057"/>
    </location>
</feature>
<dbReference type="SUPFAM" id="SSF47336">
    <property type="entry name" value="ACP-like"/>
    <property type="match status" value="4"/>
</dbReference>
<evidence type="ECO:0000256" key="1">
    <source>
        <dbReference type="ARBA" id="ARBA00004496"/>
    </source>
</evidence>
<dbReference type="EMBL" id="RXLQ01000002">
    <property type="protein sequence ID" value="RSZ60416.1"/>
    <property type="molecule type" value="Genomic_DNA"/>
</dbReference>
<feature type="active site" description="Proton donor; for dehydratase activity" evidence="13">
    <location>
        <position position="777"/>
    </location>
</feature>
<dbReference type="Pfam" id="PF02801">
    <property type="entry name" value="Ketoacyl-synt_C"/>
    <property type="match status" value="4"/>
</dbReference>
<dbReference type="SUPFAM" id="SSF53901">
    <property type="entry name" value="Thiolase-like"/>
    <property type="match status" value="4"/>
</dbReference>
<dbReference type="Pfam" id="PF00378">
    <property type="entry name" value="ECH_1"/>
    <property type="match status" value="2"/>
</dbReference>
<comment type="similarity">
    <text evidence="14">Belongs to the enoyl-CoA hydratase/isomerase family.</text>
</comment>
<proteinExistence type="inferred from homology"/>
<evidence type="ECO:0000256" key="7">
    <source>
        <dbReference type="ARBA" id="ARBA00022737"/>
    </source>
</evidence>
<dbReference type="InterPro" id="IPR014031">
    <property type="entry name" value="Ketoacyl_synth_C"/>
</dbReference>
<feature type="active site" description="Proton acceptor; for dehydratase activity" evidence="13">
    <location>
        <position position="607"/>
    </location>
</feature>
<feature type="domain" description="Ketosynthase family 3 (KS3)" evidence="17">
    <location>
        <begin position="2967"/>
        <end position="3390"/>
    </location>
</feature>
<dbReference type="PROSITE" id="PS00606">
    <property type="entry name" value="KS3_1"/>
    <property type="match status" value="3"/>
</dbReference>
<keyword evidence="3" id="KW-0596">Phosphopantetheine</keyword>
<evidence type="ECO:0000256" key="3">
    <source>
        <dbReference type="ARBA" id="ARBA00022450"/>
    </source>
</evidence>
<dbReference type="SMART" id="SM00822">
    <property type="entry name" value="PKS_KR"/>
    <property type="match status" value="1"/>
</dbReference>
<dbReference type="InterPro" id="IPR020806">
    <property type="entry name" value="PKS_PP-bd"/>
</dbReference>
<feature type="region of interest" description="C-terminal hotdog fold" evidence="13">
    <location>
        <begin position="715"/>
        <end position="860"/>
    </location>
</feature>
<dbReference type="SMART" id="SM00825">
    <property type="entry name" value="PKS_KS"/>
    <property type="match status" value="4"/>
</dbReference>
<feature type="domain" description="Carrier" evidence="16">
    <location>
        <begin position="3578"/>
        <end position="3655"/>
    </location>
</feature>
<dbReference type="Pfam" id="PF22336">
    <property type="entry name" value="RhiE-like_linker"/>
    <property type="match status" value="4"/>
</dbReference>
<evidence type="ECO:0000256" key="9">
    <source>
        <dbReference type="ARBA" id="ARBA00023098"/>
    </source>
</evidence>
<dbReference type="PROSITE" id="PS00012">
    <property type="entry name" value="PHOSPHOPANTETHEINE"/>
    <property type="match status" value="2"/>
</dbReference>
<dbReference type="InterPro" id="IPR054514">
    <property type="entry name" value="RhiE-like_linker"/>
</dbReference>
<evidence type="ECO:0000256" key="13">
    <source>
        <dbReference type="PROSITE-ProRule" id="PRU01363"/>
    </source>
</evidence>
<feature type="domain" description="Carrier" evidence="16">
    <location>
        <begin position="2856"/>
        <end position="2930"/>
    </location>
</feature>
<dbReference type="Gene3D" id="3.10.129.110">
    <property type="entry name" value="Polyketide synthase dehydratase"/>
    <property type="match status" value="3"/>
</dbReference>
<name>A0A430HSC2_9BURK</name>
<dbReference type="InterPro" id="IPR018201">
    <property type="entry name" value="Ketoacyl_synth_AS"/>
</dbReference>
<evidence type="ECO:0000313" key="20">
    <source>
        <dbReference type="Proteomes" id="UP000278085"/>
    </source>
</evidence>
<dbReference type="CDD" id="cd06558">
    <property type="entry name" value="crotonase-like"/>
    <property type="match status" value="2"/>
</dbReference>
<dbReference type="RefSeq" id="WP_126072827.1">
    <property type="nucleotide sequence ID" value="NZ_CP051166.1"/>
</dbReference>
<dbReference type="SMART" id="SM00823">
    <property type="entry name" value="PKS_PP"/>
    <property type="match status" value="4"/>
</dbReference>
<evidence type="ECO:0000256" key="15">
    <source>
        <dbReference type="SAM" id="MobiDB-lite"/>
    </source>
</evidence>
<dbReference type="PANTHER" id="PTHR43775:SF37">
    <property type="entry name" value="SI:DKEY-61P9.11"/>
    <property type="match status" value="1"/>
</dbReference>
<sequence>MNIKDQRVAVIGMSGKFPGANSVAEFWENICAKKDSIRALSDEELRSAGVPERDIADSAYVKASALLDDVAMFDPGFFRISPLEAELMDPQIRLLLQCAWETLEDAGHARKEAQNIGVFAGAGGVTTSYFANFVNLDQRFKKITAGATHLGNDKDFLATYISYKLNLTGPSMTVQTACSTSLVALHQACQSVLHGECAMALAGGVTVRVPHVQGYHYQEGYIFSRSGQIRAFDEAADGVVFGSGLGLVLVKRLADAIADGDHIYAVIKGSAIMNDGKGKMSYAASSAKGQIACVRAALARADVEAGSIGFVESHGTGTLMGDPEEVKALSAAFKEQTDKKAFCALGAVKANIGHLEAAAGIAGFIKAVLAVRHGLIPPTAHYATPNPRIKFDNTPFFINGGLQQWDDGGKPRRAAVNSLGVGGTNAFVIIENYVAPKRSGKKVASGPVVVPLSAKSSASLHGQVQKLAAFLASEPVLDLADLAYTLQTGREAMGMRAAFVAGSLAELRTRLANFLDGNPDSLPEGETAAAWVGGADIDWHALNGSARRKRVSLPTYAFARQRCWIDPVAAAPAAAMLHPLLHVNKSDLNEQKYSSTFNGEEFFLKDHLVRTKPGASALQKVLPAVACLEMARAAIEQAAPVHADASVLELRDIVWLRPIPVDADTQVNIAIVADQRIGFEIYASDDQIHCQGWCQFSTGVTAERFDPAQLTESMGQGHWSGPALYAAFETMGLAYGPAHRPIAGIERGDRALLARLNLPASVQAGGAAYVLHPSLMDGALQAATVLMFDPARPPRAPIVPFAIDSVQLLAPCSAEMLVWARHADGDKAASFDIDMLDVDGNLCVRIRGFAPRPLGREVPGSLLATREWQRNDAAAGQAAHAEQHVMLCGLPQVDADRIARDCLVRPLDSGEDAATRYADMALACFDKLQSLVNSKPQGKTLLQLVLPNTEENTLYAGLSGMFKTATLENPQVAGQIVLVDAGVQTDALAALLLAERAHAHDTLIKYEGGARHTAGWRFLSEDAPAESPFKDHGVYLITGGLGGLGVLFAKEILSRCATATIVLTGRAAMADLGQKQAVLASLQADGARVEYRQVDLEDAGQVDALIAAIRTEHRQLNGIIHSAGMTADAFILKKTAQQMRQVLGPKVAGTVHLDQATRDLDLDFLALFSSLTASVGNLGQADYAAANGFLNEFAVSRGNGRTVAIGWPLWEDGGMQVDAAARDQLHEATGIHPMRSRTGMRMFYRSLALGVGHTLVMEGNLNAMQRALGVGAALHVAAPAAPAVPSDGLAQQCEAFLCTQLAGLLKLAADMVDPRAPLGDYGIDSILALDLTRVLENSFGALPKTLFFEYLNIRELAGYFAASHGATLAALFSGAAKAPLSAPTGQEPTSSIRSRRRAEDRAPQPALPDTDAIAIVGLSGRYPEARDLDAFWDNLRDGKDCIVEVPGNRWDWREYYTDDRTKKGHHFSKWGGFIDGVDEFDARFFNISPLEAETIDPQERLFLEHAWMAIEDAGYTRASLQSPNGSDLPGQVGVYAGVMYGEYQLLGAEASMQGKRMGMASNVASIANRVSYALNLHGPSMAVDTMCSSSLTAIHLACQDLKLGRTPVGIAGGVNVTIHPNKYLMLSSGQFISGDGHCQSFGEGGDGYIPGEGVGVVVLKRLADAQRDGNHIHGVIRASALSHGGRTNGYTVPNPQAQASAIRQALAQAGVEPRHISYIEAHGTGTKLGDPIEIAALSRVFQESTEDTGFCLIGSAKSNIGHCEAAAGIAGLTKVLLQMKHRQIVPSLHSTRLNPHIDFASTPFVVNQTLTAWERPVVGGRQVARIAGISSFGAGGSNAHVIVEEYVPAAVAAQPAAMMIFPLSARSTDQLREKARDLLAFMRTEGGALPLASIAYTLGAGREAMAQRFAVVADSAAALVERLQAYVDGRTAGADLSPLAALAESWVKGADVDWSGLHTTRPPLVSLPTYPFARQRHWLEIAPRTATLQSAPHPLLHANTSDFTQQSYTSTFAHRLTRATCLDMARAAVGLSMPSPSASMMLELSDLAFAQPDDAGGIAVTIALFDKRGDQVAFEIYRGEVVYCQGRAAWRAAAGVPVQAPARLVQFSVDNPLPEKPQRSIALRAPDAVPADAYRHVSKPRISLSGTVFDAPAPATSASPVGLFDLGDGIFTIRIADASLSPALIGELLRAMRAVADAPAAKALTIEGGARAFLTGGLAQHRQAVEAGLYKAVAEFPYPVIAVAQGDATGAGFLLAAVCDFVVCSESARYAFAQPADGLYPSAAEDLLAERYGRVQANDFLYLSAGATGAELKAKGWTCPIVAADAVDGAARALAAELATKSQTALRLLKQHLARAITEAVHALPAVADAWFAPVTAKNAQPQAAYDGLHLALHGDRVLIVTIRSADGLTDSLAKVLQTRACRCVVLTSELPQFLPAADEDNIRAIMLDAGVPVVAALTGDASGAGWLLAHYSDACVYSEQGRYAGPLQDPHLPALASLRFGDDAAKQFLMAGAMASGAELRTQFGMPYVVPAGRVLATALKIAEAVSAFPTAVLGAWKKRSAGFLQAANPLDLTEKHATRPATALRLASAVISATAHPDGVLEVRMADRDAKNMFSDAFSNGLREVFAHVEASGAYKVLLLTGYDNYFSSGGTQDTLLAIHEGRARFTDNLVFQLPLLCSVPVVAAMQGHGIGAGWAMGMYADFTLFSDESRYVSPYMGYGFTPGAGSTQMFPAKIGHDLARETLLTAREFAGGELKERGMRHSALAREQVLPAALAMARRIAQSPRALLVALKRHWSAAQQVSLADTLARELAMHELTFVGQADTLARIQSRFGSDTPVQRSAVAAPAGAVDLAAVSASLKAMLAHELRMQEHEIAQDEQFVDLGLDSITGVTWIRRINDTYGTAIEAIKVYSYPTLAALSAFVAEEAGLAGAVVEAPEPVAVTLTSWRQPGLAKAAELPPVRATQAIAIIGMAGQFAKSNNLDEYWQNIAQGRDCIDEIPKHRYDIDLYFQAGDAAPGKTYSRWMGALDDVDLFDAAFFNISPREAKSMDPQQRLFLQTCWHSIEHAGYNPKSLAGSKCGVFAGCYAGDYHQLSTRERLSGQGFTGASPSILPARISYLLDLHGPSIPIDSACSSSLVAVAMACDSLVAGASDMALAGGVNVMAGPSMQIMTSQVGMLSPQGRCFTFDERANGIANGEGVGVVMLKRLADAQRDGDCVYGVIEGWGVNQDGKTNGITAPNADSQTRLQNDVYTRFGIDPAGIGLIEAHGTGTPLGDPIEVAGLKASFARFTTNKDYCALGSVKSNVGHCLTAAGVSGLLKVLLALKHEQLPPTINFSRLNKHISLKDSPFFVNDQLREWKRNGSEPRRAAINSFGFSGTNAHVVVAQYVAAPAGAATGAPVIVPLSARTPEQLQRKAAELLAFIRAEGGARIDLASLAYTLQTGREEGNERAAVVVATVAELEKALAAFDGAQVYRGQVSGSKDALAAMSADSDFQAMIGKWIARRELPRLAELWVKGMALDWTGFYQNPPRRMGLPGYPFAKERYWIDAVDEAPVAAPVVALPVPVAPVREASVPAEQVRQQLKASLAEALFMIPSDVDVGKSFTDLGLDSIIGVEWMKAVNRQFGTALSATRVYDYPSVSELADFIRTQIGVAEPAPAAPVPRDGLRQQLKISLAEALFMQPSDIDIDKSFTELGLDSIIGVEWVKNINRQHGTSIGATRVYDYPTVRELAAFLGGEMSVAAPVAPVPAVVAPPARVSEAATIRFEPKFARRFKDLYFHCGDGEGDIDADGEFAVRLAIDPATNVSLKEHVVFGAHLLPTDAYLELVLGACKTYFACTGVALKNLVIVNPMVGAQGRKNHIKVVFRRAGAELQFFVKSSASPDFSNDKLHMQGFIATTAAPAAGRLHDGFAVLKTLDHGDIATNAGTYYAPLQSLRFGESAALGIIKVARHDFVFTANPFALYGALCTVINYGAHLAAQRFGASDDQFLPYRIGRMAVHGELDGVDYRCYAQVRSIEHDAIEFDVEMVDRAGKVVVVIDAISLRRVARKAIEQQTTVSPLPAVVGTAEEGVAIIGMSCRYPMSESVDALWENLKSGTHCVTEVPEDRWSAWPDWYDPDPRHPHTSYSRWGGFLDNIDSFDSLFFGISPAEAELIDPQQRIFLEECWKTIESAGYAPGALSNQACGVYVGCSSGDYARVLADDGQDTAGAAFMGTSNAILAARISYHLNLKGPALALDTACSSSLVAVHLACAAIRSGETRLALAGGINVLATPLGHILTSQVGMPSRDGRCAAFDASANGIVFSEGCGVVLLKALSEAQRDNDQILGVIRGSGINQDGKTNGITAPSSRAQEQLLRQIYSRFAIDPKRIGYVEAHGTATALGDPIEVNALASVFGKPADDARHCALGSVKSNIGHAGFAAGVAGIVKVLLCIKHRKLVPSLHYSQPNPHIEFDRSPFFVNTAYRDWISDAPRMATVSSFGFSGTNAHVVIEEHMASSPSAHRAHTPEGKVLVPLSAKAEEQLQQKVRDLLAFISRQEHALDLASLAYTLQAGRDDMDHRLVLAVDSVVQLAAKLQAVLDGERDPDVARGQASKGDDTLSAFAADPEMRAVIESWVARKNLPKVADLWVKGFALDWNKLHAGATPRRMTLPTYPFARERCWVDGTGSRKSAAPRGAVAVLHPLLHRNTSDLNQQSYTSTFGGDEFFLADHRVGGEPVLPAVAYLEMARAAFMDAMPAEKAIGQLELRHVAWAQPIVVAEARSVTIAVFSDHGEQVAFEVYSESADEEVLHCQGSYAMGVQSPPQALDLERLRARMTGASAPATSLYPAFAGMGLGYGAALRGIVAVHQGDRELLVDLRLPESARRPGDYVLHPSMMDSALQGSIALIDTCLKASGKVALPFALESLRIVAPCVETMVAWVRYSAGGQGASADLIKVDIDLCGPAGDICVQMRGFSSRPMESAAAFDEAHYQAILADIVSNKISVDEAVELGNL</sequence>
<dbReference type="Pfam" id="PF14765">
    <property type="entry name" value="PS-DH"/>
    <property type="match status" value="3"/>
</dbReference>
<dbReference type="Pfam" id="PF00550">
    <property type="entry name" value="PP-binding"/>
    <property type="match status" value="4"/>
</dbReference>
<dbReference type="Proteomes" id="UP000278085">
    <property type="component" value="Unassembled WGS sequence"/>
</dbReference>
<keyword evidence="8" id="KW-0276">Fatty acid metabolism</keyword>
<keyword evidence="7" id="KW-0677">Repeat</keyword>
<dbReference type="PROSITE" id="PS00166">
    <property type="entry name" value="ENOYL_COA_HYDRATASE"/>
    <property type="match status" value="1"/>
</dbReference>
<dbReference type="InterPro" id="IPR016039">
    <property type="entry name" value="Thiolase-like"/>
</dbReference>
<dbReference type="Gene3D" id="3.40.47.10">
    <property type="match status" value="4"/>
</dbReference>
<comment type="function">
    <text evidence="12">Involved in production of the polyketide antibiotic thailandamide.</text>
</comment>
<comment type="caution">
    <text evidence="13">Lacks conserved residue(s) required for the propagation of feature annotation.</text>
</comment>
<dbReference type="InterPro" id="IPR049552">
    <property type="entry name" value="PKS_DH_N"/>
</dbReference>
<keyword evidence="6" id="KW-0808">Transferase</keyword>
<evidence type="ECO:0000256" key="4">
    <source>
        <dbReference type="ARBA" id="ARBA00022490"/>
    </source>
</evidence>
<accession>A0A430HSC2</accession>
<feature type="region of interest" description="N-terminal hotdog fold" evidence="13">
    <location>
        <begin position="4685"/>
        <end position="4806"/>
    </location>
</feature>
<evidence type="ECO:0000256" key="8">
    <source>
        <dbReference type="ARBA" id="ARBA00022832"/>
    </source>
</evidence>
<dbReference type="InterPro" id="IPR029045">
    <property type="entry name" value="ClpP/crotonase-like_dom_sf"/>
</dbReference>
<feature type="domain" description="Ketosynthase family 3 (KS3)" evidence="17">
    <location>
        <begin position="5"/>
        <end position="432"/>
    </location>
</feature>
<comment type="subcellular location">
    <subcellularLocation>
        <location evidence="1">Cytoplasm</location>
    </subcellularLocation>
</comment>
<dbReference type="Pfam" id="PF00109">
    <property type="entry name" value="ketoacyl-synt"/>
    <property type="match status" value="4"/>
</dbReference>
<dbReference type="GO" id="GO:0005886">
    <property type="term" value="C:plasma membrane"/>
    <property type="evidence" value="ECO:0007669"/>
    <property type="project" value="TreeGrafter"/>
</dbReference>
<evidence type="ECO:0000256" key="10">
    <source>
        <dbReference type="ARBA" id="ARBA00023268"/>
    </source>
</evidence>
<evidence type="ECO:0000256" key="12">
    <source>
        <dbReference type="ARBA" id="ARBA00054155"/>
    </source>
</evidence>
<dbReference type="Gene3D" id="3.40.50.720">
    <property type="entry name" value="NAD(P)-binding Rossmann-like Domain"/>
    <property type="match status" value="1"/>
</dbReference>
<dbReference type="PROSITE" id="PS50075">
    <property type="entry name" value="CARRIER"/>
    <property type="match status" value="3"/>
</dbReference>
<dbReference type="InterPro" id="IPR050091">
    <property type="entry name" value="PKS_NRPS_Biosynth_Enz"/>
</dbReference>
<dbReference type="InterPro" id="IPR042104">
    <property type="entry name" value="PKS_dehydratase_sf"/>
</dbReference>
<dbReference type="GO" id="GO:0003857">
    <property type="term" value="F:(3S)-3-hydroxyacyl-CoA dehydrogenase (NAD+) activity"/>
    <property type="evidence" value="ECO:0007669"/>
    <property type="project" value="UniProtKB-EC"/>
</dbReference>
<dbReference type="InterPro" id="IPR013968">
    <property type="entry name" value="PKS_KR"/>
</dbReference>
<feature type="active site" description="Proton donor; for dehydratase activity" evidence="13">
    <location>
        <position position="4881"/>
    </location>
</feature>
<dbReference type="InterPro" id="IPR001753">
    <property type="entry name" value="Enoyl-CoA_hydra/iso"/>
</dbReference>
<keyword evidence="20" id="KW-1185">Reference proteome</keyword>
<dbReference type="CDD" id="cd00833">
    <property type="entry name" value="PKS"/>
    <property type="match status" value="4"/>
</dbReference>
<dbReference type="Pfam" id="PF21089">
    <property type="entry name" value="PKS_DH_N"/>
    <property type="match status" value="3"/>
</dbReference>
<dbReference type="GO" id="GO:0005737">
    <property type="term" value="C:cytoplasm"/>
    <property type="evidence" value="ECO:0007669"/>
    <property type="project" value="UniProtKB-SubCell"/>
</dbReference>
<dbReference type="SUPFAM" id="SSF52096">
    <property type="entry name" value="ClpP/crotonase"/>
    <property type="match status" value="3"/>
</dbReference>
<evidence type="ECO:0000256" key="6">
    <source>
        <dbReference type="ARBA" id="ARBA00022679"/>
    </source>
</evidence>
<dbReference type="InterPro" id="IPR014030">
    <property type="entry name" value="Ketoacyl_synth_N"/>
</dbReference>
<evidence type="ECO:0000256" key="2">
    <source>
        <dbReference type="ARBA" id="ARBA00004792"/>
    </source>
</evidence>
<comment type="catalytic activity">
    <reaction evidence="11">
        <text>a (3S)-3-hydroxyacyl-CoA + NAD(+) = a 3-oxoacyl-CoA + NADH + H(+)</text>
        <dbReference type="Rhea" id="RHEA:22432"/>
        <dbReference type="ChEBI" id="CHEBI:15378"/>
        <dbReference type="ChEBI" id="CHEBI:57318"/>
        <dbReference type="ChEBI" id="CHEBI:57540"/>
        <dbReference type="ChEBI" id="CHEBI:57945"/>
        <dbReference type="ChEBI" id="CHEBI:90726"/>
        <dbReference type="EC" id="1.1.1.35"/>
    </reaction>
</comment>
<feature type="domain" description="Ketosynthase family 3 (KS3)" evidence="17">
    <location>
        <begin position="4073"/>
        <end position="4497"/>
    </location>
</feature>
<dbReference type="GO" id="GO:0031177">
    <property type="term" value="F:phosphopantetheine binding"/>
    <property type="evidence" value="ECO:0007669"/>
    <property type="project" value="InterPro"/>
</dbReference>
<dbReference type="Gene3D" id="1.10.1240.100">
    <property type="match status" value="4"/>
</dbReference>
<evidence type="ECO:0000256" key="11">
    <source>
        <dbReference type="ARBA" id="ARBA00049556"/>
    </source>
</evidence>
<dbReference type="SMART" id="SM01294">
    <property type="entry name" value="PKS_PP_betabranch"/>
    <property type="match status" value="4"/>
</dbReference>
<dbReference type="GO" id="GO:0004312">
    <property type="term" value="F:fatty acid synthase activity"/>
    <property type="evidence" value="ECO:0007669"/>
    <property type="project" value="TreeGrafter"/>
</dbReference>
<dbReference type="InterPro" id="IPR049900">
    <property type="entry name" value="PKS_mFAS_DH"/>
</dbReference>
<keyword evidence="4" id="KW-0963">Cytoplasm</keyword>
<dbReference type="Gene3D" id="1.10.1200.10">
    <property type="entry name" value="ACP-like"/>
    <property type="match status" value="4"/>
</dbReference>
<evidence type="ECO:0000256" key="5">
    <source>
        <dbReference type="ARBA" id="ARBA00022553"/>
    </source>
</evidence>
<dbReference type="Gene3D" id="6.20.390.20">
    <property type="match status" value="1"/>
</dbReference>
<dbReference type="Gene3D" id="3.90.226.10">
    <property type="entry name" value="2-enoyl-CoA Hydratase, Chain A, domain 1"/>
    <property type="match status" value="3"/>
</dbReference>
<evidence type="ECO:0000259" key="18">
    <source>
        <dbReference type="PROSITE" id="PS52019"/>
    </source>
</evidence>
<dbReference type="NCBIfam" id="NF005496">
    <property type="entry name" value="PRK07110.1"/>
    <property type="match status" value="1"/>
</dbReference>
<dbReference type="InterPro" id="IPR018376">
    <property type="entry name" value="Enoyl-CoA_hyd/isom_CS"/>
</dbReference>
<evidence type="ECO:0000259" key="17">
    <source>
        <dbReference type="PROSITE" id="PS52004"/>
    </source>
</evidence>
<dbReference type="SUPFAM" id="SSF51735">
    <property type="entry name" value="NAD(P)-binding Rossmann-fold domains"/>
    <property type="match status" value="1"/>
</dbReference>
<evidence type="ECO:0000313" key="19">
    <source>
        <dbReference type="EMBL" id="RSZ60416.1"/>
    </source>
</evidence>
<dbReference type="FunFam" id="3.40.47.10:FF:000042">
    <property type="entry name" value="Polyketide synthase Pks13"/>
    <property type="match status" value="1"/>
</dbReference>
<feature type="domain" description="Carrier" evidence="16">
    <location>
        <begin position="3661"/>
        <end position="3743"/>
    </location>
</feature>
<organism evidence="19 20">
    <name type="scientific">Massilia atriviolacea</name>
    <dbReference type="NCBI Taxonomy" id="2495579"/>
    <lineage>
        <taxon>Bacteria</taxon>
        <taxon>Pseudomonadati</taxon>
        <taxon>Pseudomonadota</taxon>
        <taxon>Betaproteobacteria</taxon>
        <taxon>Burkholderiales</taxon>
        <taxon>Oxalobacteraceae</taxon>
        <taxon>Telluria group</taxon>
        <taxon>Massilia</taxon>
    </lineage>
</organism>
<dbReference type="GO" id="GO:0071770">
    <property type="term" value="P:DIM/DIP cell wall layer assembly"/>
    <property type="evidence" value="ECO:0007669"/>
    <property type="project" value="TreeGrafter"/>
</dbReference>
<dbReference type="GO" id="GO:0004315">
    <property type="term" value="F:3-oxoacyl-[acyl-carrier-protein] synthase activity"/>
    <property type="evidence" value="ECO:0007669"/>
    <property type="project" value="InterPro"/>
</dbReference>
<evidence type="ECO:0000256" key="14">
    <source>
        <dbReference type="RuleBase" id="RU003707"/>
    </source>
</evidence>
<evidence type="ECO:0000259" key="16">
    <source>
        <dbReference type="PROSITE" id="PS50075"/>
    </source>
</evidence>
<dbReference type="InterPro" id="IPR036291">
    <property type="entry name" value="NAD(P)-bd_dom_sf"/>
</dbReference>
<dbReference type="OrthoDB" id="8566036at2"/>
<dbReference type="InterPro" id="IPR009081">
    <property type="entry name" value="PP-bd_ACP"/>
</dbReference>
<dbReference type="Pfam" id="PF08659">
    <property type="entry name" value="KR"/>
    <property type="match status" value="1"/>
</dbReference>
<feature type="region of interest" description="Disordered" evidence="15">
    <location>
        <begin position="1379"/>
        <end position="1405"/>
    </location>
</feature>
<dbReference type="FunFam" id="3.40.47.10:FF:000019">
    <property type="entry name" value="Polyketide synthase type I"/>
    <property type="match status" value="3"/>
</dbReference>
<feature type="domain" description="PKS/mFAS DH" evidence="18">
    <location>
        <begin position="3784"/>
        <end position="4057"/>
    </location>
</feature>
<keyword evidence="9" id="KW-0443">Lipid metabolism</keyword>